<dbReference type="SUPFAM" id="SSF56112">
    <property type="entry name" value="Protein kinase-like (PK-like)"/>
    <property type="match status" value="1"/>
</dbReference>
<reference evidence="1 2" key="1">
    <citation type="submission" date="2019-09" db="EMBL/GenBank/DDBJ databases">
        <title>Nocardioides panacisoli sp. nov., isolated from the soil of a ginseng field.</title>
        <authorList>
            <person name="Cho C."/>
        </authorList>
    </citation>
    <scope>NUCLEOTIDE SEQUENCE [LARGE SCALE GENOMIC DNA]</scope>
    <source>
        <strain evidence="1 2">BN140041</strain>
    </source>
</reference>
<proteinExistence type="predicted"/>
<sequence length="472" mass="45294">MTAVGGMSEQQVLAVGRSLLTELARLHESGRVSGAVGPGTVLVDDQGVVHLVEGPPDQAYASPEVLTGQPATERSDLYSAGALLAHLFRGRPTLPPTAADLDRGIAWLLGPVLEVDPAVRPGSAAAMVGAIDQLAEQRHGPDWRRAAALAGLTGAAGSVPVVVLASGGSAAATGVAGAAGAAGVASAAGGVGGAGSAGSAVATGAAGGVGGQVAAGGGAAASQAGAAGAGQGVVSAGGAQAAGHGGAHAVGGGITKSLVLKVGAAVTAGSVGVAGAAVAFVVLTGGETRNVDVPATANIYLIGADDETTAQLTDPGTDPEAVDVEGAGTVSFPSVEGEVGACDGCELEPPDGGNISFASTGITAFNGIAGVVHADRTLFVVGVFVGDDQPTQPDTAVVDLTDADEDLEQEPDLGEPFFIGDGETGEGEPQEVVVPDGATTLYLGFADAYGFAGSPGAYGDNDGSVDVEVAVD</sequence>
<comment type="caution">
    <text evidence="1">The sequence shown here is derived from an EMBL/GenBank/DDBJ whole genome shotgun (WGS) entry which is preliminary data.</text>
</comment>
<dbReference type="EMBL" id="VUJW01000011">
    <property type="protein sequence ID" value="KAA1425725.1"/>
    <property type="molecule type" value="Genomic_DNA"/>
</dbReference>
<keyword evidence="2" id="KW-1185">Reference proteome</keyword>
<dbReference type="InterPro" id="IPR011009">
    <property type="entry name" value="Kinase-like_dom_sf"/>
</dbReference>
<reference evidence="1 2" key="2">
    <citation type="submission" date="2019-09" db="EMBL/GenBank/DDBJ databases">
        <authorList>
            <person name="Jin C."/>
        </authorList>
    </citation>
    <scope>NUCLEOTIDE SEQUENCE [LARGE SCALE GENOMIC DNA]</scope>
    <source>
        <strain evidence="1 2">BN140041</strain>
    </source>
</reference>
<dbReference type="AlphaFoldDB" id="A0A5B1LXM1"/>
<name>A0A5B1LXM1_9ACTN</name>
<accession>A0A5B1LXM1</accession>
<evidence type="ECO:0000313" key="2">
    <source>
        <dbReference type="Proteomes" id="UP000324351"/>
    </source>
</evidence>
<evidence type="ECO:0000313" key="1">
    <source>
        <dbReference type="EMBL" id="KAA1425725.1"/>
    </source>
</evidence>
<evidence type="ECO:0008006" key="3">
    <source>
        <dbReference type="Google" id="ProtNLM"/>
    </source>
</evidence>
<dbReference type="Proteomes" id="UP000324351">
    <property type="component" value="Unassembled WGS sequence"/>
</dbReference>
<organism evidence="1 2">
    <name type="scientific">Nocardioides antri</name>
    <dbReference type="NCBI Taxonomy" id="2607659"/>
    <lineage>
        <taxon>Bacteria</taxon>
        <taxon>Bacillati</taxon>
        <taxon>Actinomycetota</taxon>
        <taxon>Actinomycetes</taxon>
        <taxon>Propionibacteriales</taxon>
        <taxon>Nocardioidaceae</taxon>
        <taxon>Nocardioides</taxon>
    </lineage>
</organism>
<dbReference type="RefSeq" id="WP_149751910.1">
    <property type="nucleotide sequence ID" value="NZ_VUJW01000011.1"/>
</dbReference>
<protein>
    <recommendedName>
        <fullName evidence="3">Protein kinase domain-containing protein</fullName>
    </recommendedName>
</protein>
<gene>
    <name evidence="1" type="ORF">F0U47_18260</name>
</gene>
<dbReference type="Gene3D" id="1.10.510.10">
    <property type="entry name" value="Transferase(Phosphotransferase) domain 1"/>
    <property type="match status" value="1"/>
</dbReference>